<keyword evidence="4" id="KW-0436">Ligase</keyword>
<dbReference type="SUPFAM" id="SSF56059">
    <property type="entry name" value="Glutathione synthetase ATP-binding domain-like"/>
    <property type="match status" value="1"/>
</dbReference>
<dbReference type="Gene3D" id="3.30.1490.20">
    <property type="entry name" value="ATP-grasp fold, A domain"/>
    <property type="match status" value="1"/>
</dbReference>
<protein>
    <submittedName>
        <fullName evidence="4">Carboxylate--amine ligase</fullName>
    </submittedName>
</protein>
<dbReference type="EMBL" id="CP058530">
    <property type="protein sequence ID" value="QLG29791.1"/>
    <property type="molecule type" value="Genomic_DNA"/>
</dbReference>
<dbReference type="Gene3D" id="3.40.50.20">
    <property type="match status" value="1"/>
</dbReference>
<geneLocation type="plasmid" evidence="4 5">
    <name>unnamed1</name>
</geneLocation>
<evidence type="ECO:0000313" key="5">
    <source>
        <dbReference type="Proteomes" id="UP000509750"/>
    </source>
</evidence>
<evidence type="ECO:0000259" key="3">
    <source>
        <dbReference type="PROSITE" id="PS50975"/>
    </source>
</evidence>
<dbReference type="InterPro" id="IPR011761">
    <property type="entry name" value="ATP-grasp"/>
</dbReference>
<dbReference type="KEGG" id="halg:HUG10_19510"/>
<dbReference type="PROSITE" id="PS50975">
    <property type="entry name" value="ATP_GRASP"/>
    <property type="match status" value="1"/>
</dbReference>
<feature type="compositionally biased region" description="Basic and acidic residues" evidence="2">
    <location>
        <begin position="51"/>
        <end position="64"/>
    </location>
</feature>
<evidence type="ECO:0000256" key="1">
    <source>
        <dbReference type="PROSITE-ProRule" id="PRU00409"/>
    </source>
</evidence>
<feature type="domain" description="ATP-grasp" evidence="3">
    <location>
        <begin position="128"/>
        <end position="326"/>
    </location>
</feature>
<organism evidence="4 5">
    <name type="scientific">Halorarum halophilum</name>
    <dbReference type="NCBI Taxonomy" id="2743090"/>
    <lineage>
        <taxon>Archaea</taxon>
        <taxon>Methanobacteriati</taxon>
        <taxon>Methanobacteriota</taxon>
        <taxon>Stenosarchaea group</taxon>
        <taxon>Halobacteria</taxon>
        <taxon>Halobacteriales</taxon>
        <taxon>Haloferacaceae</taxon>
        <taxon>Halorarum</taxon>
    </lineage>
</organism>
<reference evidence="4 5" key="1">
    <citation type="submission" date="2020-07" db="EMBL/GenBank/DDBJ databases">
        <title>Gai3-2, isolated from salt lake.</title>
        <authorList>
            <person name="Cui H."/>
            <person name="Shi X."/>
        </authorList>
    </citation>
    <scope>NUCLEOTIDE SEQUENCE [LARGE SCALE GENOMIC DNA]</scope>
    <source>
        <strain evidence="4 5">Gai3-2</strain>
        <plasmid evidence="4 5">unnamed1</plasmid>
    </source>
</reference>
<evidence type="ECO:0000256" key="2">
    <source>
        <dbReference type="SAM" id="MobiDB-lite"/>
    </source>
</evidence>
<gene>
    <name evidence="4" type="ORF">HUG10_19510</name>
</gene>
<dbReference type="GO" id="GO:0046872">
    <property type="term" value="F:metal ion binding"/>
    <property type="evidence" value="ECO:0007669"/>
    <property type="project" value="InterPro"/>
</dbReference>
<proteinExistence type="predicted"/>
<dbReference type="Gene3D" id="3.30.470.20">
    <property type="entry name" value="ATP-grasp fold, B domain"/>
    <property type="match status" value="1"/>
</dbReference>
<keyword evidence="1" id="KW-0547">Nucleotide-binding</keyword>
<keyword evidence="5" id="KW-1185">Reference proteome</keyword>
<evidence type="ECO:0000313" key="4">
    <source>
        <dbReference type="EMBL" id="QLG29791.1"/>
    </source>
</evidence>
<dbReference type="AlphaFoldDB" id="A0A7D5GKH5"/>
<name>A0A7D5GKH5_9EURY</name>
<dbReference type="OrthoDB" id="11959at2157"/>
<sequence length="411" mass="45234">MSEPADCDGSRVLVLDADGQASLSVIRSLARRGVSVTAGSEHRRSLGALSRHSDASMRYPRPADDPGAFRDRLVSYLEATDHFAVVPTSDATSAVVSRYKPDLADTGTAVGVEDWERFERAYDKRRTFALAEDLDVPTPETVAPDSLADVERIAEDLTYPVVVKSRSKHVWTDEGELVEHLVGDDDYAGGPAELVATYRRLLERNEEFRDRPPLIQEYVDGRTVTTVGVAEEGDLLAHFQELRLRTTPVSGGASTLIRGICEPVMADYAAEVLDALEWTGPAQVEFMWTPDGEFYLVEVNGRYWGSTPLAVASGVDVPWLHYCQLDGYSPSMPETYRTDVVQQRLMYGDLKWLHEQLGDGNVLAVGPFLVALVRNEQVFFSASDPLPTVASLAQAAGLLTDRLRESIDLGE</sequence>
<feature type="region of interest" description="Disordered" evidence="2">
    <location>
        <begin position="41"/>
        <end position="64"/>
    </location>
</feature>
<keyword evidence="1" id="KW-0067">ATP-binding</keyword>
<dbReference type="RefSeq" id="WP_179171365.1">
    <property type="nucleotide sequence ID" value="NZ_CP058530.1"/>
</dbReference>
<dbReference type="InterPro" id="IPR013815">
    <property type="entry name" value="ATP_grasp_subdomain_1"/>
</dbReference>
<dbReference type="GeneID" id="56031069"/>
<accession>A0A7D5GKH5</accession>
<dbReference type="GO" id="GO:0005524">
    <property type="term" value="F:ATP binding"/>
    <property type="evidence" value="ECO:0007669"/>
    <property type="project" value="UniProtKB-UniRule"/>
</dbReference>
<keyword evidence="4" id="KW-0614">Plasmid</keyword>
<dbReference type="GO" id="GO:0016874">
    <property type="term" value="F:ligase activity"/>
    <property type="evidence" value="ECO:0007669"/>
    <property type="project" value="UniProtKB-KW"/>
</dbReference>
<dbReference type="Proteomes" id="UP000509750">
    <property type="component" value="Plasmid unnamed1"/>
</dbReference>